<sequence>MKLAKLTFVVVTVLLFHFNLSAQQEYENAGPDIDRPYRIGFKLGYPNILGGSVEYMLPVLNGKFGVSLDYSRLRSKNLFSAAGVNEDGTEDLDLNLQYIEGGINYYLFKPGKGLYVGMSYGNFKFDGTEDNIESENEPNKFGTRKIDFSNGSFNLKIGARWGGLFYFRPEIGYAFSPIPETIDATVFFDDGSTETQPQDLMVNDGLSPLFSGLIFNFGIGVAF</sequence>
<gene>
    <name evidence="2" type="ORF">GCM10011532_02590</name>
</gene>
<comment type="caution">
    <text evidence="2">The sequence shown here is derived from an EMBL/GenBank/DDBJ whole genome shotgun (WGS) entry which is preliminary data.</text>
</comment>
<protein>
    <recommendedName>
        <fullName evidence="4">Outer membrane protein beta-barrel domain-containing protein</fullName>
    </recommendedName>
</protein>
<dbReference type="EMBL" id="BMIX01000001">
    <property type="protein sequence ID" value="GGG22970.1"/>
    <property type="molecule type" value="Genomic_DNA"/>
</dbReference>
<evidence type="ECO:0000313" key="3">
    <source>
        <dbReference type="Proteomes" id="UP000605733"/>
    </source>
</evidence>
<reference evidence="3" key="1">
    <citation type="journal article" date="2019" name="Int. J. Syst. Evol. Microbiol.">
        <title>The Global Catalogue of Microorganisms (GCM) 10K type strain sequencing project: providing services to taxonomists for standard genome sequencing and annotation.</title>
        <authorList>
            <consortium name="The Broad Institute Genomics Platform"/>
            <consortium name="The Broad Institute Genome Sequencing Center for Infectious Disease"/>
            <person name="Wu L."/>
            <person name="Ma J."/>
        </authorList>
    </citation>
    <scope>NUCLEOTIDE SEQUENCE [LARGE SCALE GENOMIC DNA]</scope>
    <source>
        <strain evidence="3">CGMCC 1.15422</strain>
    </source>
</reference>
<proteinExistence type="predicted"/>
<keyword evidence="3" id="KW-1185">Reference proteome</keyword>
<keyword evidence="1" id="KW-0732">Signal</keyword>
<evidence type="ECO:0000313" key="2">
    <source>
        <dbReference type="EMBL" id="GGG22970.1"/>
    </source>
</evidence>
<evidence type="ECO:0000256" key="1">
    <source>
        <dbReference type="SAM" id="SignalP"/>
    </source>
</evidence>
<accession>A0ABQ1WAY9</accession>
<organism evidence="2 3">
    <name type="scientific">Christiangramia forsetii</name>
    <dbReference type="NCBI Taxonomy" id="411153"/>
    <lineage>
        <taxon>Bacteria</taxon>
        <taxon>Pseudomonadati</taxon>
        <taxon>Bacteroidota</taxon>
        <taxon>Flavobacteriia</taxon>
        <taxon>Flavobacteriales</taxon>
        <taxon>Flavobacteriaceae</taxon>
        <taxon>Christiangramia</taxon>
    </lineage>
</organism>
<feature type="signal peptide" evidence="1">
    <location>
        <begin position="1"/>
        <end position="22"/>
    </location>
</feature>
<name>A0ABQ1WAY9_9FLAO</name>
<evidence type="ECO:0008006" key="4">
    <source>
        <dbReference type="Google" id="ProtNLM"/>
    </source>
</evidence>
<dbReference type="RefSeq" id="WP_011710491.1">
    <property type="nucleotide sequence ID" value="NZ_BMIX01000001.1"/>
</dbReference>
<dbReference type="Proteomes" id="UP000605733">
    <property type="component" value="Unassembled WGS sequence"/>
</dbReference>
<feature type="chain" id="PRO_5047123955" description="Outer membrane protein beta-barrel domain-containing protein" evidence="1">
    <location>
        <begin position="23"/>
        <end position="223"/>
    </location>
</feature>